<evidence type="ECO:0000256" key="2">
    <source>
        <dbReference type="ARBA" id="ARBA00022448"/>
    </source>
</evidence>
<dbReference type="PROSITE" id="PS50082">
    <property type="entry name" value="WD_REPEATS_2"/>
    <property type="match status" value="1"/>
</dbReference>
<dbReference type="EMBL" id="ML213591">
    <property type="protein sequence ID" value="TFK43366.1"/>
    <property type="molecule type" value="Genomic_DNA"/>
</dbReference>
<dbReference type="InterPro" id="IPR011047">
    <property type="entry name" value="Quinoprotein_ADH-like_sf"/>
</dbReference>
<keyword evidence="6" id="KW-0256">Endoplasmic reticulum</keyword>
<dbReference type="OrthoDB" id="2013972at2759"/>
<feature type="repeat" description="WD" evidence="11">
    <location>
        <begin position="335"/>
        <end position="365"/>
    </location>
</feature>
<dbReference type="PANTHER" id="PTHR23284">
    <property type="entry name" value="PROLACTIN REGULATORY ELEMENT BINDING PROTEIN"/>
    <property type="match status" value="1"/>
</dbReference>
<evidence type="ECO:0000256" key="12">
    <source>
        <dbReference type="SAM" id="Phobius"/>
    </source>
</evidence>
<comment type="subcellular location">
    <subcellularLocation>
        <location evidence="1">Endoplasmic reticulum membrane</location>
        <topology evidence="1">Single-pass type II membrane protein</topology>
    </subcellularLocation>
</comment>
<evidence type="ECO:0000256" key="9">
    <source>
        <dbReference type="ARBA" id="ARBA00022989"/>
    </source>
</evidence>
<evidence type="ECO:0000256" key="3">
    <source>
        <dbReference type="ARBA" id="ARBA00022574"/>
    </source>
</evidence>
<evidence type="ECO:0000256" key="11">
    <source>
        <dbReference type="PROSITE-ProRule" id="PRU00221"/>
    </source>
</evidence>
<reference evidence="13 14" key="1">
    <citation type="journal article" date="2019" name="Nat. Ecol. Evol.">
        <title>Megaphylogeny resolves global patterns of mushroom evolution.</title>
        <authorList>
            <person name="Varga T."/>
            <person name="Krizsan K."/>
            <person name="Foldi C."/>
            <person name="Dima B."/>
            <person name="Sanchez-Garcia M."/>
            <person name="Sanchez-Ramirez S."/>
            <person name="Szollosi G.J."/>
            <person name="Szarkandi J.G."/>
            <person name="Papp V."/>
            <person name="Albert L."/>
            <person name="Andreopoulos W."/>
            <person name="Angelini C."/>
            <person name="Antonin V."/>
            <person name="Barry K.W."/>
            <person name="Bougher N.L."/>
            <person name="Buchanan P."/>
            <person name="Buyck B."/>
            <person name="Bense V."/>
            <person name="Catcheside P."/>
            <person name="Chovatia M."/>
            <person name="Cooper J."/>
            <person name="Damon W."/>
            <person name="Desjardin D."/>
            <person name="Finy P."/>
            <person name="Geml J."/>
            <person name="Haridas S."/>
            <person name="Hughes K."/>
            <person name="Justo A."/>
            <person name="Karasinski D."/>
            <person name="Kautmanova I."/>
            <person name="Kiss B."/>
            <person name="Kocsube S."/>
            <person name="Kotiranta H."/>
            <person name="LaButti K.M."/>
            <person name="Lechner B.E."/>
            <person name="Liimatainen K."/>
            <person name="Lipzen A."/>
            <person name="Lukacs Z."/>
            <person name="Mihaltcheva S."/>
            <person name="Morgado L.N."/>
            <person name="Niskanen T."/>
            <person name="Noordeloos M.E."/>
            <person name="Ohm R.A."/>
            <person name="Ortiz-Santana B."/>
            <person name="Ovrebo C."/>
            <person name="Racz N."/>
            <person name="Riley R."/>
            <person name="Savchenko A."/>
            <person name="Shiryaev A."/>
            <person name="Soop K."/>
            <person name="Spirin V."/>
            <person name="Szebenyi C."/>
            <person name="Tomsovsky M."/>
            <person name="Tulloss R.E."/>
            <person name="Uehling J."/>
            <person name="Grigoriev I.V."/>
            <person name="Vagvolgyi C."/>
            <person name="Papp T."/>
            <person name="Martin F.M."/>
            <person name="Miettinen O."/>
            <person name="Hibbett D.S."/>
            <person name="Nagy L.G."/>
        </authorList>
    </citation>
    <scope>NUCLEOTIDE SEQUENCE [LARGE SCALE GENOMIC DNA]</scope>
    <source>
        <strain evidence="13 14">CBS 166.37</strain>
    </source>
</reference>
<evidence type="ECO:0000256" key="10">
    <source>
        <dbReference type="ARBA" id="ARBA00023136"/>
    </source>
</evidence>
<dbReference type="InterPro" id="IPR001680">
    <property type="entry name" value="WD40_rpt"/>
</dbReference>
<dbReference type="Pfam" id="PF00400">
    <property type="entry name" value="WD40"/>
    <property type="match status" value="1"/>
</dbReference>
<dbReference type="GO" id="GO:0005085">
    <property type="term" value="F:guanyl-nucleotide exchange factor activity"/>
    <property type="evidence" value="ECO:0007669"/>
    <property type="project" value="InterPro"/>
</dbReference>
<protein>
    <submittedName>
        <fullName evidence="13">WD40 repeat-like protein</fullName>
    </submittedName>
</protein>
<dbReference type="STRING" id="68775.A0A5C3MG27"/>
<keyword evidence="10 12" id="KW-0472">Membrane</keyword>
<dbReference type="Gene3D" id="2.130.10.10">
    <property type="entry name" value="YVTN repeat-like/Quinoprotein amine dehydrogenase"/>
    <property type="match status" value="1"/>
</dbReference>
<sequence length="407" mass="44051">MRARHTPHSLPSFPVYSSAFLSENQLVLGGGGGASKTGIKNKLRLYDVDGQRNIDLKAEFELERGEDAPMSMAAHTQGSTLICGVNSTLEQLEKGENENCRVFSVRDNNINLLEKCNTLPAGDLEDYQKVTILSPDGTLLAVAGAHHLTLLSYPSLTPVANPIETPKEIYDATFSATSLVIATTMNLLVYALPNIEKTSTTSPKKGKGKNKLGGGSSEKIGTLELKETVGLPSMTGGSAGSTFRAARFHPTNKVLYTVINTSPPRTKKSKSSARQAYICKWNTESWNMEKSRRVGDRGLTCFNISADGRFLGYGSSDLAIGMLDAKTLNPLVTILKAHEFPPTTITFNPTTTLLVSGSADNSIRIVSVPQIAGSPSWSLILLILLTLMIAFFAFVLQNYISMDTIKW</sequence>
<evidence type="ECO:0000256" key="1">
    <source>
        <dbReference type="ARBA" id="ARBA00004648"/>
    </source>
</evidence>
<accession>A0A5C3MG27</accession>
<dbReference type="SMART" id="SM00320">
    <property type="entry name" value="WD40"/>
    <property type="match status" value="2"/>
</dbReference>
<keyword evidence="4 12" id="KW-0812">Transmembrane</keyword>
<dbReference type="SUPFAM" id="SSF50998">
    <property type="entry name" value="Quinoprotein alcohol dehydrogenase-like"/>
    <property type="match status" value="1"/>
</dbReference>
<evidence type="ECO:0000256" key="5">
    <source>
        <dbReference type="ARBA" id="ARBA00022737"/>
    </source>
</evidence>
<dbReference type="AlphaFoldDB" id="A0A5C3MG27"/>
<dbReference type="PANTHER" id="PTHR23284:SF0">
    <property type="entry name" value="PROLACTIN REGULATORY ELEMENT-BINDING PROTEIN"/>
    <property type="match status" value="1"/>
</dbReference>
<dbReference type="GO" id="GO:0003400">
    <property type="term" value="P:regulation of COPII vesicle coating"/>
    <property type="evidence" value="ECO:0007669"/>
    <property type="project" value="TreeGrafter"/>
</dbReference>
<evidence type="ECO:0000313" key="13">
    <source>
        <dbReference type="EMBL" id="TFK43366.1"/>
    </source>
</evidence>
<keyword evidence="9 12" id="KW-1133">Transmembrane helix</keyword>
<keyword evidence="7" id="KW-0931">ER-Golgi transport</keyword>
<dbReference type="GO" id="GO:0015031">
    <property type="term" value="P:protein transport"/>
    <property type="evidence" value="ECO:0007669"/>
    <property type="project" value="UniProtKB-KW"/>
</dbReference>
<keyword evidence="2" id="KW-0813">Transport</keyword>
<dbReference type="InterPro" id="IPR045260">
    <property type="entry name" value="Sec12-like"/>
</dbReference>
<keyword evidence="3 11" id="KW-0853">WD repeat</keyword>
<keyword evidence="8" id="KW-0653">Protein transport</keyword>
<proteinExistence type="predicted"/>
<organism evidence="13 14">
    <name type="scientific">Crucibulum laeve</name>
    <dbReference type="NCBI Taxonomy" id="68775"/>
    <lineage>
        <taxon>Eukaryota</taxon>
        <taxon>Fungi</taxon>
        <taxon>Dikarya</taxon>
        <taxon>Basidiomycota</taxon>
        <taxon>Agaricomycotina</taxon>
        <taxon>Agaricomycetes</taxon>
        <taxon>Agaricomycetidae</taxon>
        <taxon>Agaricales</taxon>
        <taxon>Agaricineae</taxon>
        <taxon>Nidulariaceae</taxon>
        <taxon>Crucibulum</taxon>
    </lineage>
</organism>
<evidence type="ECO:0000256" key="7">
    <source>
        <dbReference type="ARBA" id="ARBA00022892"/>
    </source>
</evidence>
<gene>
    <name evidence="13" type="ORF">BDQ12DRAFT_674853</name>
</gene>
<dbReference type="Proteomes" id="UP000308652">
    <property type="component" value="Unassembled WGS sequence"/>
</dbReference>
<evidence type="ECO:0000256" key="4">
    <source>
        <dbReference type="ARBA" id="ARBA00022692"/>
    </source>
</evidence>
<dbReference type="InterPro" id="IPR015943">
    <property type="entry name" value="WD40/YVTN_repeat-like_dom_sf"/>
</dbReference>
<evidence type="ECO:0000256" key="6">
    <source>
        <dbReference type="ARBA" id="ARBA00022824"/>
    </source>
</evidence>
<name>A0A5C3MG27_9AGAR</name>
<keyword evidence="5" id="KW-0677">Repeat</keyword>
<evidence type="ECO:0000256" key="8">
    <source>
        <dbReference type="ARBA" id="ARBA00022927"/>
    </source>
</evidence>
<dbReference type="GO" id="GO:0005789">
    <property type="term" value="C:endoplasmic reticulum membrane"/>
    <property type="evidence" value="ECO:0007669"/>
    <property type="project" value="UniProtKB-SubCell"/>
</dbReference>
<keyword evidence="14" id="KW-1185">Reference proteome</keyword>
<evidence type="ECO:0000313" key="14">
    <source>
        <dbReference type="Proteomes" id="UP000308652"/>
    </source>
</evidence>
<feature type="transmembrane region" description="Helical" evidence="12">
    <location>
        <begin position="377"/>
        <end position="396"/>
    </location>
</feature>
<dbReference type="GO" id="GO:0006888">
    <property type="term" value="P:endoplasmic reticulum to Golgi vesicle-mediated transport"/>
    <property type="evidence" value="ECO:0007669"/>
    <property type="project" value="TreeGrafter"/>
</dbReference>